<protein>
    <recommendedName>
        <fullName evidence="4">Awr type III effector family protein</fullName>
    </recommendedName>
</protein>
<feature type="compositionally biased region" description="Polar residues" evidence="1">
    <location>
        <begin position="219"/>
        <end position="232"/>
    </location>
</feature>
<dbReference type="AlphaFoldDB" id="A0A0F5K036"/>
<gene>
    <name evidence="2" type="ORF">WM40_12315</name>
</gene>
<organism evidence="2 3">
    <name type="scientific">Robbsia andropogonis</name>
    <dbReference type="NCBI Taxonomy" id="28092"/>
    <lineage>
        <taxon>Bacteria</taxon>
        <taxon>Pseudomonadati</taxon>
        <taxon>Pseudomonadota</taxon>
        <taxon>Betaproteobacteria</taxon>
        <taxon>Burkholderiales</taxon>
        <taxon>Burkholderiaceae</taxon>
        <taxon>Robbsia</taxon>
    </lineage>
</organism>
<proteinExistence type="predicted"/>
<keyword evidence="3" id="KW-1185">Reference proteome</keyword>
<name>A0A0F5K036_9BURK</name>
<evidence type="ECO:0000313" key="2">
    <source>
        <dbReference type="EMBL" id="KKB63285.1"/>
    </source>
</evidence>
<comment type="caution">
    <text evidence="2">The sequence shown here is derived from an EMBL/GenBank/DDBJ whole genome shotgun (WGS) entry which is preliminary data.</text>
</comment>
<evidence type="ECO:0000313" key="3">
    <source>
        <dbReference type="Proteomes" id="UP000033618"/>
    </source>
</evidence>
<dbReference type="Proteomes" id="UP000033618">
    <property type="component" value="Unassembled WGS sequence"/>
</dbReference>
<feature type="compositionally biased region" description="Basic and acidic residues" evidence="1">
    <location>
        <begin position="208"/>
        <end position="217"/>
    </location>
</feature>
<evidence type="ECO:0000256" key="1">
    <source>
        <dbReference type="SAM" id="MobiDB-lite"/>
    </source>
</evidence>
<reference evidence="2 3" key="1">
    <citation type="submission" date="2015-03" db="EMBL/GenBank/DDBJ databases">
        <title>Draft Genome Sequence of Burkholderia andropogonis type strain ICMP2807, isolated from Sorghum bicolor.</title>
        <authorList>
            <person name="Lopes-Santos L."/>
            <person name="Castro D.B."/>
            <person name="Ottoboni L.M."/>
            <person name="Park D."/>
            <person name="Weirc B.S."/>
            <person name="Destefano S.A."/>
        </authorList>
    </citation>
    <scope>NUCLEOTIDE SEQUENCE [LARGE SCALE GENOMIC DNA]</scope>
    <source>
        <strain evidence="2 3">ICMP2807</strain>
    </source>
</reference>
<feature type="region of interest" description="Disordered" evidence="1">
    <location>
        <begin position="208"/>
        <end position="238"/>
    </location>
</feature>
<dbReference type="EMBL" id="LAQU01000011">
    <property type="protein sequence ID" value="KKB63285.1"/>
    <property type="molecule type" value="Genomic_DNA"/>
</dbReference>
<sequence length="960" mass="104578">MGLPAERRALKANNILAKTVHKFTARVNHGPMAKPSVSAEPPPDATQLNHWLEHRDGLNNWVCKTFRTQDGADTHDATVDALADVLATMPRQARAPEPLARTDASDAATGVTDQAENTIAENTPPYAGSLMLGYATLSALGSDNPARLLAALQVLPDVVDLEELTRRSVAFVAPDTLADENVHVSRQPSGPSVRPEIDHAVDAEAHGLQDDTEEAWHTPRTSVSDLPNTDQVTHAPPQHDAQADAWRIAQFLAATPIGIDVLKGITGSNAGRAESDAAATLLQAWNALPEQHPDLEAALTAAHAARTDDGNLAPRVLRALSGSVAPKDVAALYAWRQGFRSDAPGSNLKQVQTRLHRFISRGMMRLGKQNWFFQRMFGQKKSALRSMMLGKPSASRPSYEKEAARYANALKAACGALAEALRSPRGPVLPPDSPRAREREAAAAALAALSTRPASHIGDLEVDESTRAVLECRAPVAGAMERDEAPMLLDAGALRAVAKQFLVHRWETVKTALDHVDDVGKAKLLQPERLSRDEVKRVLRQLITDIQQSTQVSFADGGRYGVRTGGLSTSTNRGVLRHLPVGGELTLGHYRSRRAMVTLQRNNAGFDIFTGTEQGSRTQAGVGARLGYSEKLRWLGGLRVGGSFGIMPLDREHRNPRGVLIRVARERLTDESRDWGVMAYDDARTTNTALELVDFLSDEAKEPVRESGAETSMFERLAAKIGDRSDISIGWQDTHWKTRRQNIRGTLGASVTPGQASVRGSYGLTGTVILDLNSVNDTSMREEKGSSRYDRQTLVNTTRLSAQGNTSVNPSWRDGDLNGGLPGAVPFGIGGAHLSRLSAGRVMLVARDGRLLNRGCYADQQFVSFDAFAAAVRQSREEWIEMYSKNYHCDYPEASAKLDHDLDLMKTHQRKNQTFLMRRRLKPAKAMRADVYRALEVMHAATGETAPGASTDWSKPLNAM</sequence>
<evidence type="ECO:0008006" key="4">
    <source>
        <dbReference type="Google" id="ProtNLM"/>
    </source>
</evidence>
<dbReference type="STRING" id="28092.WM40_12315"/>
<accession>A0A0F5K036</accession>
<dbReference type="PATRIC" id="fig|28092.6.peg.2893"/>